<dbReference type="Pfam" id="PF13561">
    <property type="entry name" value="adh_short_C2"/>
    <property type="match status" value="1"/>
</dbReference>
<dbReference type="AlphaFoldDB" id="A0A1X7U922"/>
<dbReference type="SUPFAM" id="SSF51735">
    <property type="entry name" value="NAD(P)-binding Rossmann-fold domains"/>
    <property type="match status" value="1"/>
</dbReference>
<sequence length="306" mass="32883">MAAVYKRFLSQLHPPPLRKRLLPDGSLSGKTALVTGGGTGLGKGIAQMMAELGAGVGIASRKMEVVQKAAEEMSDKTSSKVVPFQLDVRDPVAVSRVADEFTESMGGLPDIIINNAAGNFISPTERLSPNAFRTIVDIVLMGTAHVSLEFGKRLIAAKKGANFLSITTTYTQFGSGFVVPSATAKAGVETMTRSLASEWGRYGMRFNAIAPGPIETKGAFTRLDPTGQFMKRTLEQVPIGRLGEIEELANLSTYLVSDYASWINGEIIAFDGGQLPYAAGMFNQLTQVTQEQWDMLEKAIRNVKGS</sequence>
<dbReference type="OrthoDB" id="1888931at2759"/>
<organism evidence="2">
    <name type="scientific">Amphimedon queenslandica</name>
    <name type="common">Sponge</name>
    <dbReference type="NCBI Taxonomy" id="400682"/>
    <lineage>
        <taxon>Eukaryota</taxon>
        <taxon>Metazoa</taxon>
        <taxon>Porifera</taxon>
        <taxon>Demospongiae</taxon>
        <taxon>Heteroscleromorpha</taxon>
        <taxon>Haplosclerida</taxon>
        <taxon>Niphatidae</taxon>
        <taxon>Amphimedon</taxon>
    </lineage>
</organism>
<keyword evidence="3" id="KW-1185">Reference proteome</keyword>
<accession>A0A1X7U922</accession>
<proteinExistence type="predicted"/>
<dbReference type="CDD" id="cd05369">
    <property type="entry name" value="TER_DECR_SDR_a"/>
    <property type="match status" value="1"/>
</dbReference>
<dbReference type="FunFam" id="3.40.50.720:FF:000084">
    <property type="entry name" value="Short-chain dehydrogenase reductase"/>
    <property type="match status" value="1"/>
</dbReference>
<dbReference type="Proteomes" id="UP000007879">
    <property type="component" value="Unassembled WGS sequence"/>
</dbReference>
<dbReference type="GO" id="GO:0005739">
    <property type="term" value="C:mitochondrion"/>
    <property type="evidence" value="ECO:0007669"/>
    <property type="project" value="TreeGrafter"/>
</dbReference>
<dbReference type="OMA" id="GKAMTKY"/>
<dbReference type="eggNOG" id="KOG0725">
    <property type="taxonomic scope" value="Eukaryota"/>
</dbReference>
<dbReference type="InterPro" id="IPR002347">
    <property type="entry name" value="SDR_fam"/>
</dbReference>
<reference evidence="3" key="1">
    <citation type="journal article" date="2010" name="Nature">
        <title>The Amphimedon queenslandica genome and the evolution of animal complexity.</title>
        <authorList>
            <person name="Srivastava M."/>
            <person name="Simakov O."/>
            <person name="Chapman J."/>
            <person name="Fahey B."/>
            <person name="Gauthier M.E."/>
            <person name="Mitros T."/>
            <person name="Richards G.S."/>
            <person name="Conaco C."/>
            <person name="Dacre M."/>
            <person name="Hellsten U."/>
            <person name="Larroux C."/>
            <person name="Putnam N.H."/>
            <person name="Stanke M."/>
            <person name="Adamska M."/>
            <person name="Darling A."/>
            <person name="Degnan S.M."/>
            <person name="Oakley T.H."/>
            <person name="Plachetzki D.C."/>
            <person name="Zhai Y."/>
            <person name="Adamski M."/>
            <person name="Calcino A."/>
            <person name="Cummins S.F."/>
            <person name="Goodstein D.M."/>
            <person name="Harris C."/>
            <person name="Jackson D.J."/>
            <person name="Leys S.P."/>
            <person name="Shu S."/>
            <person name="Woodcroft B.J."/>
            <person name="Vervoort M."/>
            <person name="Kosik K.S."/>
            <person name="Manning G."/>
            <person name="Degnan B.M."/>
            <person name="Rokhsar D.S."/>
        </authorList>
    </citation>
    <scope>NUCLEOTIDE SEQUENCE [LARGE SCALE GENOMIC DNA]</scope>
</reference>
<dbReference type="InterPro" id="IPR036291">
    <property type="entry name" value="NAD(P)-bd_dom_sf"/>
</dbReference>
<dbReference type="PANTHER" id="PTHR43658:SF8">
    <property type="entry name" value="17-BETA-HYDROXYSTEROID DEHYDROGENASE 14-RELATED"/>
    <property type="match status" value="1"/>
</dbReference>
<name>A0A1X7U922_AMPQE</name>
<dbReference type="EnsemblMetazoa" id="XM_003388547.3">
    <property type="protein sequence ID" value="XP_003388595.1"/>
    <property type="gene ID" value="LOC100641010"/>
</dbReference>
<dbReference type="GO" id="GO:0006635">
    <property type="term" value="P:fatty acid beta-oxidation"/>
    <property type="evidence" value="ECO:0007669"/>
    <property type="project" value="TreeGrafter"/>
</dbReference>
<evidence type="ECO:0000256" key="1">
    <source>
        <dbReference type="ARBA" id="ARBA00023002"/>
    </source>
</evidence>
<dbReference type="InParanoid" id="A0A1X7U922"/>
<dbReference type="KEGG" id="aqu:100641010"/>
<evidence type="ECO:0000313" key="3">
    <source>
        <dbReference type="Proteomes" id="UP000007879"/>
    </source>
</evidence>
<dbReference type="PRINTS" id="PR00081">
    <property type="entry name" value="GDHRDH"/>
</dbReference>
<dbReference type="Gene3D" id="3.40.50.720">
    <property type="entry name" value="NAD(P)-binding Rossmann-like Domain"/>
    <property type="match status" value="1"/>
</dbReference>
<dbReference type="STRING" id="400682.A0A1X7U922"/>
<dbReference type="GO" id="GO:0008670">
    <property type="term" value="F:2,4-dienoyl-CoA reductase (NADPH) activity"/>
    <property type="evidence" value="ECO:0007669"/>
    <property type="project" value="TreeGrafter"/>
</dbReference>
<dbReference type="PANTHER" id="PTHR43658">
    <property type="entry name" value="SHORT-CHAIN DEHYDROGENASE/REDUCTASE"/>
    <property type="match status" value="1"/>
</dbReference>
<keyword evidence="1" id="KW-0560">Oxidoreductase</keyword>
<reference evidence="2" key="2">
    <citation type="submission" date="2017-05" db="UniProtKB">
        <authorList>
            <consortium name="EnsemblMetazoa"/>
        </authorList>
    </citation>
    <scope>IDENTIFICATION</scope>
</reference>
<evidence type="ECO:0000313" key="2">
    <source>
        <dbReference type="EnsemblMetazoa" id="Aqu2.1.24452_001"/>
    </source>
</evidence>
<gene>
    <name evidence="2" type="primary">100641010</name>
</gene>
<evidence type="ECO:0008006" key="4">
    <source>
        <dbReference type="Google" id="ProtNLM"/>
    </source>
</evidence>
<protein>
    <recommendedName>
        <fullName evidence="4">2,4-dienoyl-CoA reductase, mitochondrial</fullName>
    </recommendedName>
</protein>
<dbReference type="EnsemblMetazoa" id="Aqu2.1.24452_001">
    <property type="protein sequence ID" value="Aqu2.1.24452_001"/>
    <property type="gene ID" value="Aqu2.1.24452"/>
</dbReference>